<organism evidence="16 17">
    <name type="scientific">Ohessyouella blattaphilus</name>
    <dbReference type="NCBI Taxonomy" id="2949333"/>
    <lineage>
        <taxon>Bacteria</taxon>
        <taxon>Bacillati</taxon>
        <taxon>Bacillota</taxon>
        <taxon>Clostridia</taxon>
        <taxon>Lachnospirales</taxon>
        <taxon>Lachnospiraceae</taxon>
        <taxon>Ohessyouella</taxon>
    </lineage>
</organism>
<comment type="subcellular location">
    <subcellularLocation>
        <location evidence="2">Cell membrane</location>
        <topology evidence="2">Multi-pass membrane protein</topology>
    </subcellularLocation>
</comment>
<protein>
    <recommendedName>
        <fullName evidence="3">histidine kinase</fullName>
        <ecNumber evidence="3">2.7.13.3</ecNumber>
    </recommendedName>
</protein>
<dbReference type="EMBL" id="JAMZFV010000020">
    <property type="protein sequence ID" value="MCP1110934.1"/>
    <property type="molecule type" value="Genomic_DNA"/>
</dbReference>
<keyword evidence="11 13" id="KW-0472">Membrane</keyword>
<keyword evidence="7 13" id="KW-0812">Transmembrane</keyword>
<dbReference type="InterPro" id="IPR003594">
    <property type="entry name" value="HATPase_dom"/>
</dbReference>
<evidence type="ECO:0000256" key="11">
    <source>
        <dbReference type="ARBA" id="ARBA00023136"/>
    </source>
</evidence>
<dbReference type="Pfam" id="PF02518">
    <property type="entry name" value="HATPase_c"/>
    <property type="match status" value="1"/>
</dbReference>
<dbReference type="Gene3D" id="6.10.340.10">
    <property type="match status" value="1"/>
</dbReference>
<dbReference type="SUPFAM" id="SSF55874">
    <property type="entry name" value="ATPase domain of HSP90 chaperone/DNA topoisomerase II/histidine kinase"/>
    <property type="match status" value="1"/>
</dbReference>
<reference evidence="16 17" key="1">
    <citation type="journal article" date="2022" name="Genome Biol. Evol.">
        <title>Host diet, physiology and behaviors set the stage for Lachnospiraceae cladogenesis.</title>
        <authorList>
            <person name="Vera-Ponce De Leon A."/>
            <person name="Schneider M."/>
            <person name="Jahnes B.C."/>
            <person name="Sadowski V."/>
            <person name="Camuy-Velez L.A."/>
            <person name="Duan J."/>
            <person name="Sabree Z.L."/>
        </authorList>
    </citation>
    <scope>NUCLEOTIDE SEQUENCE [LARGE SCALE GENOMIC DNA]</scope>
    <source>
        <strain evidence="16 17">PAL227</strain>
    </source>
</reference>
<dbReference type="InterPro" id="IPR050640">
    <property type="entry name" value="Bact_2-comp_sensor_kinase"/>
</dbReference>
<evidence type="ECO:0000256" key="1">
    <source>
        <dbReference type="ARBA" id="ARBA00000085"/>
    </source>
</evidence>
<evidence type="ECO:0000256" key="4">
    <source>
        <dbReference type="ARBA" id="ARBA00022475"/>
    </source>
</evidence>
<evidence type="ECO:0000256" key="2">
    <source>
        <dbReference type="ARBA" id="ARBA00004651"/>
    </source>
</evidence>
<dbReference type="EC" id="2.7.13.3" evidence="3"/>
<dbReference type="PANTHER" id="PTHR34220">
    <property type="entry name" value="SENSOR HISTIDINE KINASE YPDA"/>
    <property type="match status" value="1"/>
</dbReference>
<evidence type="ECO:0000259" key="15">
    <source>
        <dbReference type="PROSITE" id="PS50885"/>
    </source>
</evidence>
<feature type="transmembrane region" description="Helical" evidence="13">
    <location>
        <begin position="305"/>
        <end position="325"/>
    </location>
</feature>
<proteinExistence type="predicted"/>
<dbReference type="Pfam" id="PF00672">
    <property type="entry name" value="HAMP"/>
    <property type="match status" value="1"/>
</dbReference>
<keyword evidence="4" id="KW-1003">Cell membrane</keyword>
<dbReference type="SMART" id="SM00387">
    <property type="entry name" value="HATPase_c"/>
    <property type="match status" value="1"/>
</dbReference>
<evidence type="ECO:0000256" key="12">
    <source>
        <dbReference type="SAM" id="Coils"/>
    </source>
</evidence>
<dbReference type="InterPro" id="IPR010559">
    <property type="entry name" value="Sig_transdc_His_kin_internal"/>
</dbReference>
<sequence length="597" mass="67752">MKINNLKKHIFRKFRSTQSTMMVSFSLLMVLAMLIFLFIALRHTREVAFENSVEATTAITKQVNDNIDSYIESMENIAAVVANGTELSMYLFNDEKSDVAETTNKNRIISQFNTIRDSRDDISNIAAVADNGKYLVNDGTDTLSDYVNIKNQRWYQTTLSSKSGQVVSSSHVQNVIPSSYKWVITLSKALINHQTAQREGVFFVDLNYESISDLCSRNRLGNKGYVFILDELGNVVYHPKMQLMYGGLKTENITGIMESDQPYLIDDSGEDSIIYTKSVSDKTGWSVVGATYASDLLKNDTQTQMIYFVAMFLLLAGVLLVSSFISKEITRPIRDLKDSMVLVEKGQFLEASVEVTANNELGSLTKSFNSMTQQIQNLMEENIHEQKEKRRSEMKALQAQINPHFLYNTLDSIIWMSEAGENEEVVLMTSALARLFRQAISNDKEEVPIREEIAYVKNYLTIQKMRYKDKMDFDMRIDPRIEGIPIIKFAIQPLVENSIYHGLKLKEEKGQLLITGGLEGENAYLEVSDNGVGMDTETLNHIFDEKKNDYKRGGVGVNNVQRRLQLYYGADYGIHYESKVGIGTKARITIPIERESL</sequence>
<feature type="domain" description="HAMP" evidence="15">
    <location>
        <begin position="327"/>
        <end position="380"/>
    </location>
</feature>
<dbReference type="InterPro" id="IPR003660">
    <property type="entry name" value="HAMP_dom"/>
</dbReference>
<evidence type="ECO:0000256" key="8">
    <source>
        <dbReference type="ARBA" id="ARBA00022777"/>
    </source>
</evidence>
<evidence type="ECO:0000256" key="6">
    <source>
        <dbReference type="ARBA" id="ARBA00022679"/>
    </source>
</evidence>
<dbReference type="SMART" id="SM00304">
    <property type="entry name" value="HAMP"/>
    <property type="match status" value="1"/>
</dbReference>
<dbReference type="Gene3D" id="3.30.450.20">
    <property type="entry name" value="PAS domain"/>
    <property type="match status" value="2"/>
</dbReference>
<dbReference type="SUPFAM" id="SSF158472">
    <property type="entry name" value="HAMP domain-like"/>
    <property type="match status" value="1"/>
</dbReference>
<dbReference type="InterPro" id="IPR005467">
    <property type="entry name" value="His_kinase_dom"/>
</dbReference>
<evidence type="ECO:0000256" key="5">
    <source>
        <dbReference type="ARBA" id="ARBA00022553"/>
    </source>
</evidence>
<dbReference type="PROSITE" id="PS50885">
    <property type="entry name" value="HAMP"/>
    <property type="match status" value="1"/>
</dbReference>
<keyword evidence="12" id="KW-0175">Coiled coil</keyword>
<evidence type="ECO:0000256" key="13">
    <source>
        <dbReference type="SAM" id="Phobius"/>
    </source>
</evidence>
<keyword evidence="10" id="KW-0902">Two-component regulatory system</keyword>
<keyword evidence="5" id="KW-0597">Phosphoprotein</keyword>
<evidence type="ECO:0000313" key="17">
    <source>
        <dbReference type="Proteomes" id="UP001523565"/>
    </source>
</evidence>
<dbReference type="Proteomes" id="UP001523565">
    <property type="component" value="Unassembled WGS sequence"/>
</dbReference>
<evidence type="ECO:0000259" key="14">
    <source>
        <dbReference type="PROSITE" id="PS50109"/>
    </source>
</evidence>
<dbReference type="GO" id="GO:0016301">
    <property type="term" value="F:kinase activity"/>
    <property type="evidence" value="ECO:0007669"/>
    <property type="project" value="UniProtKB-KW"/>
</dbReference>
<evidence type="ECO:0000256" key="7">
    <source>
        <dbReference type="ARBA" id="ARBA00022692"/>
    </source>
</evidence>
<evidence type="ECO:0000256" key="10">
    <source>
        <dbReference type="ARBA" id="ARBA00023012"/>
    </source>
</evidence>
<dbReference type="Pfam" id="PF06580">
    <property type="entry name" value="His_kinase"/>
    <property type="match status" value="1"/>
</dbReference>
<dbReference type="InterPro" id="IPR033479">
    <property type="entry name" value="dCache_1"/>
</dbReference>
<feature type="transmembrane region" description="Helical" evidence="13">
    <location>
        <begin position="21"/>
        <end position="41"/>
    </location>
</feature>
<keyword evidence="6" id="KW-0808">Transferase</keyword>
<dbReference type="InterPro" id="IPR036890">
    <property type="entry name" value="HATPase_C_sf"/>
</dbReference>
<accession>A0ABT1EJR1</accession>
<evidence type="ECO:0000313" key="16">
    <source>
        <dbReference type="EMBL" id="MCP1110934.1"/>
    </source>
</evidence>
<dbReference type="CDD" id="cd06225">
    <property type="entry name" value="HAMP"/>
    <property type="match status" value="1"/>
</dbReference>
<name>A0ABT1EJR1_9FIRM</name>
<comment type="catalytic activity">
    <reaction evidence="1">
        <text>ATP + protein L-histidine = ADP + protein N-phospho-L-histidine.</text>
        <dbReference type="EC" id="2.7.13.3"/>
    </reaction>
</comment>
<evidence type="ECO:0000256" key="9">
    <source>
        <dbReference type="ARBA" id="ARBA00022989"/>
    </source>
</evidence>
<keyword evidence="9 13" id="KW-1133">Transmembrane helix</keyword>
<feature type="domain" description="Histidine kinase" evidence="14">
    <location>
        <begin position="491"/>
        <end position="594"/>
    </location>
</feature>
<gene>
    <name evidence="16" type="ORF">NK118_11805</name>
</gene>
<dbReference type="Gene3D" id="3.30.565.10">
    <property type="entry name" value="Histidine kinase-like ATPase, C-terminal domain"/>
    <property type="match status" value="1"/>
</dbReference>
<keyword evidence="17" id="KW-1185">Reference proteome</keyword>
<evidence type="ECO:0000256" key="3">
    <source>
        <dbReference type="ARBA" id="ARBA00012438"/>
    </source>
</evidence>
<feature type="coiled-coil region" evidence="12">
    <location>
        <begin position="361"/>
        <end position="400"/>
    </location>
</feature>
<dbReference type="PANTHER" id="PTHR34220:SF7">
    <property type="entry name" value="SENSOR HISTIDINE KINASE YPDA"/>
    <property type="match status" value="1"/>
</dbReference>
<comment type="caution">
    <text evidence="16">The sequence shown here is derived from an EMBL/GenBank/DDBJ whole genome shotgun (WGS) entry which is preliminary data.</text>
</comment>
<dbReference type="RefSeq" id="WP_262069815.1">
    <property type="nucleotide sequence ID" value="NZ_JAMXOC010000020.1"/>
</dbReference>
<dbReference type="PROSITE" id="PS50109">
    <property type="entry name" value="HIS_KIN"/>
    <property type="match status" value="1"/>
</dbReference>
<dbReference type="Pfam" id="PF02743">
    <property type="entry name" value="dCache_1"/>
    <property type="match status" value="1"/>
</dbReference>
<keyword evidence="8 16" id="KW-0418">Kinase</keyword>